<feature type="chain" id="PRO_5035271104" evidence="4">
    <location>
        <begin position="17"/>
        <end position="106"/>
    </location>
</feature>
<feature type="signal peptide" evidence="4">
    <location>
        <begin position="1"/>
        <end position="16"/>
    </location>
</feature>
<dbReference type="OrthoDB" id="7255276at2759"/>
<dbReference type="PANTHER" id="PTHR10380">
    <property type="entry name" value="CUTICLE PROTEIN"/>
    <property type="match status" value="1"/>
</dbReference>
<dbReference type="InterPro" id="IPR000618">
    <property type="entry name" value="Insect_cuticle"/>
</dbReference>
<protein>
    <submittedName>
        <fullName evidence="5">Uncharacterized protein</fullName>
    </submittedName>
</protein>
<dbReference type="Pfam" id="PF00379">
    <property type="entry name" value="Chitin_bind_4"/>
    <property type="match status" value="1"/>
</dbReference>
<evidence type="ECO:0000313" key="5">
    <source>
        <dbReference type="EMBL" id="CAG7835734.1"/>
    </source>
</evidence>
<accession>A0A8J2LML9</accession>
<proteinExistence type="predicted"/>
<dbReference type="InterPro" id="IPR050468">
    <property type="entry name" value="Cuticle_Struct_Prot"/>
</dbReference>
<reference evidence="5" key="1">
    <citation type="submission" date="2021-06" db="EMBL/GenBank/DDBJ databases">
        <authorList>
            <person name="Hodson N. C."/>
            <person name="Mongue J. A."/>
            <person name="Jaron S. K."/>
        </authorList>
    </citation>
    <scope>NUCLEOTIDE SEQUENCE</scope>
</reference>
<dbReference type="Proteomes" id="UP000708208">
    <property type="component" value="Unassembled WGS sequence"/>
</dbReference>
<comment type="caution">
    <text evidence="5">The sequence shown here is derived from an EMBL/GenBank/DDBJ whole genome shotgun (WGS) entry which is preliminary data.</text>
</comment>
<dbReference type="PROSITE" id="PS00233">
    <property type="entry name" value="CHIT_BIND_RR_1"/>
    <property type="match status" value="1"/>
</dbReference>
<dbReference type="PANTHER" id="PTHR10380:SF218">
    <property type="entry name" value="ADULT CUTICLE PROTEIN 65AA-RELATED"/>
    <property type="match status" value="1"/>
</dbReference>
<dbReference type="EMBL" id="CAJVCH010570742">
    <property type="protein sequence ID" value="CAG7835734.1"/>
    <property type="molecule type" value="Genomic_DNA"/>
</dbReference>
<evidence type="ECO:0000313" key="6">
    <source>
        <dbReference type="Proteomes" id="UP000708208"/>
    </source>
</evidence>
<organism evidence="5 6">
    <name type="scientific">Allacma fusca</name>
    <dbReference type="NCBI Taxonomy" id="39272"/>
    <lineage>
        <taxon>Eukaryota</taxon>
        <taxon>Metazoa</taxon>
        <taxon>Ecdysozoa</taxon>
        <taxon>Arthropoda</taxon>
        <taxon>Hexapoda</taxon>
        <taxon>Collembola</taxon>
        <taxon>Symphypleona</taxon>
        <taxon>Sminthuridae</taxon>
        <taxon>Allacma</taxon>
    </lineage>
</organism>
<dbReference type="GO" id="GO:0008010">
    <property type="term" value="F:structural constituent of chitin-based larval cuticle"/>
    <property type="evidence" value="ECO:0007669"/>
    <property type="project" value="TreeGrafter"/>
</dbReference>
<gene>
    <name evidence="5" type="ORF">AFUS01_LOCUS45067</name>
</gene>
<evidence type="ECO:0000256" key="2">
    <source>
        <dbReference type="PROSITE-ProRule" id="PRU00497"/>
    </source>
</evidence>
<evidence type="ECO:0000256" key="3">
    <source>
        <dbReference type="SAM" id="MobiDB-lite"/>
    </source>
</evidence>
<keyword evidence="1 2" id="KW-0193">Cuticle</keyword>
<dbReference type="PROSITE" id="PS51155">
    <property type="entry name" value="CHIT_BIND_RR_2"/>
    <property type="match status" value="1"/>
</dbReference>
<keyword evidence="6" id="KW-1185">Reference proteome</keyword>
<keyword evidence="4" id="KW-0732">Signal</keyword>
<feature type="region of interest" description="Disordered" evidence="3">
    <location>
        <begin position="43"/>
        <end position="65"/>
    </location>
</feature>
<sequence length="106" mass="11740">MNTLILVVLGLAMVAALPRPGDQDTQILKQEQEVGPDTFSYNFELDDGTSANSRGQIKNPEEPDREHRVINVIGEYKFVADNGKLVHVKYTADEDGFHPEIVSSAQ</sequence>
<evidence type="ECO:0000256" key="4">
    <source>
        <dbReference type="SAM" id="SignalP"/>
    </source>
</evidence>
<dbReference type="GO" id="GO:0062129">
    <property type="term" value="C:chitin-based extracellular matrix"/>
    <property type="evidence" value="ECO:0007669"/>
    <property type="project" value="TreeGrafter"/>
</dbReference>
<name>A0A8J2LML9_9HEXA</name>
<evidence type="ECO:0000256" key="1">
    <source>
        <dbReference type="ARBA" id="ARBA00022460"/>
    </source>
</evidence>
<dbReference type="AlphaFoldDB" id="A0A8J2LML9"/>
<dbReference type="InterPro" id="IPR031311">
    <property type="entry name" value="CHIT_BIND_RR_consensus"/>
</dbReference>